<sequence length="157" mass="17958">MNKIYTNINSQNFNINKNENIEKVKTNKYLDKTNDKNIKCNDTITINENNGNIINTKKAWDSFKDTCSDFGYVGENLMGGGVDMSYYYGIAVDLMKDQGIPVPYFCLDGESNDFLPFIDKLKDFAKELNKTNPGFLPSQFLDFCDAFKEKLTQYGCK</sequence>
<protein>
    <submittedName>
        <fullName evidence="1">Uncharacterized protein</fullName>
    </submittedName>
</protein>
<dbReference type="Proteomes" id="UP000480039">
    <property type="component" value="Unassembled WGS sequence"/>
</dbReference>
<dbReference type="AlphaFoldDB" id="A0A846J2P3"/>
<reference evidence="1 2" key="1">
    <citation type="submission" date="2019-04" db="EMBL/GenBank/DDBJ databases">
        <title>Genome sequencing of Clostridium botulinum Groups I-IV and Clostridium butyricum.</title>
        <authorList>
            <person name="Brunt J."/>
            <person name="Van Vliet A.H.M."/>
            <person name="Stringer S.C."/>
            <person name="Carter A.T."/>
            <person name="Peck M.W."/>
        </authorList>
    </citation>
    <scope>NUCLEOTIDE SEQUENCE [LARGE SCALE GENOMIC DNA]</scope>
    <source>
        <strain evidence="1 2">Colworth BL30</strain>
    </source>
</reference>
<evidence type="ECO:0000313" key="1">
    <source>
        <dbReference type="EMBL" id="NFJ08259.1"/>
    </source>
</evidence>
<name>A0A846J2P3_CLOBO</name>
<gene>
    <name evidence="1" type="ORF">FC871_07135</name>
</gene>
<proteinExistence type="predicted"/>
<comment type="caution">
    <text evidence="1">The sequence shown here is derived from an EMBL/GenBank/DDBJ whole genome shotgun (WGS) entry which is preliminary data.</text>
</comment>
<accession>A0A846J2P3</accession>
<dbReference type="EMBL" id="SWQE01000003">
    <property type="protein sequence ID" value="NFJ08259.1"/>
    <property type="molecule type" value="Genomic_DNA"/>
</dbReference>
<evidence type="ECO:0000313" key="2">
    <source>
        <dbReference type="Proteomes" id="UP000480039"/>
    </source>
</evidence>
<organism evidence="1 2">
    <name type="scientific">Clostridium botulinum</name>
    <dbReference type="NCBI Taxonomy" id="1491"/>
    <lineage>
        <taxon>Bacteria</taxon>
        <taxon>Bacillati</taxon>
        <taxon>Bacillota</taxon>
        <taxon>Clostridia</taxon>
        <taxon>Eubacteriales</taxon>
        <taxon>Clostridiaceae</taxon>
        <taxon>Clostridium</taxon>
    </lineage>
</organism>